<dbReference type="EMBL" id="JAUOPB010000016">
    <property type="protein sequence ID" value="MDO6424609.1"/>
    <property type="molecule type" value="Genomic_DNA"/>
</dbReference>
<proteinExistence type="predicted"/>
<evidence type="ECO:0000313" key="1">
    <source>
        <dbReference type="EMBL" id="MDO6424609.1"/>
    </source>
</evidence>
<name>A0AAW7XE00_9GAMM</name>
<gene>
    <name evidence="1" type="ORF">Q4521_19125</name>
</gene>
<organism evidence="1 2">
    <name type="scientific">Saccharophagus degradans</name>
    <dbReference type="NCBI Taxonomy" id="86304"/>
    <lineage>
        <taxon>Bacteria</taxon>
        <taxon>Pseudomonadati</taxon>
        <taxon>Pseudomonadota</taxon>
        <taxon>Gammaproteobacteria</taxon>
        <taxon>Cellvibrionales</taxon>
        <taxon>Cellvibrionaceae</taxon>
        <taxon>Saccharophagus</taxon>
    </lineage>
</organism>
<sequence length="159" mass="18304">MELRSTLYIKLGNTEQQSALFTMLKDGEIYSAVLKELVGDNNAQHVDVLFEQVEDDAFYIEQPSKESGYIVAEMVARNGSEASLPPLVDFFYNVYSECDVRIKGAGEESYMVFIRRDEGATQMRVWEEGDPEELMENQQWFNEGLPPELQSEDIDFDFF</sequence>
<dbReference type="Proteomes" id="UP001169760">
    <property type="component" value="Unassembled WGS sequence"/>
</dbReference>
<dbReference type="AlphaFoldDB" id="A0AAW7XE00"/>
<reference evidence="1" key="1">
    <citation type="submission" date="2023-07" db="EMBL/GenBank/DDBJ databases">
        <title>Genome content predicts the carbon catabolic preferences of heterotrophic bacteria.</title>
        <authorList>
            <person name="Gralka M."/>
        </authorList>
    </citation>
    <scope>NUCLEOTIDE SEQUENCE</scope>
    <source>
        <strain evidence="1">I3M17_2</strain>
    </source>
</reference>
<comment type="caution">
    <text evidence="1">The sequence shown here is derived from an EMBL/GenBank/DDBJ whole genome shotgun (WGS) entry which is preliminary data.</text>
</comment>
<evidence type="ECO:0000313" key="2">
    <source>
        <dbReference type="Proteomes" id="UP001169760"/>
    </source>
</evidence>
<dbReference type="RefSeq" id="WP_303493848.1">
    <property type="nucleotide sequence ID" value="NZ_JAUOPB010000016.1"/>
</dbReference>
<accession>A0AAW7XE00</accession>
<protein>
    <submittedName>
        <fullName evidence="1">Uncharacterized protein</fullName>
    </submittedName>
</protein>